<evidence type="ECO:0000313" key="2">
    <source>
        <dbReference type="EMBL" id="PNS21190.1"/>
    </source>
</evidence>
<dbReference type="PANTHER" id="PTHR42791:SF14">
    <property type="entry name" value="N-ACETYLTRANSFERASE DOMAIN-CONTAINING PROTEIN"/>
    <property type="match status" value="1"/>
</dbReference>
<reference evidence="2 3" key="1">
    <citation type="submission" date="2017-06" db="EMBL/GenBank/DDBJ databases">
        <title>Draft genome sequence of a variant of Elsinoe murrayae.</title>
        <authorList>
            <person name="Cheng Q."/>
        </authorList>
    </citation>
    <scope>NUCLEOTIDE SEQUENCE [LARGE SCALE GENOMIC DNA]</scope>
    <source>
        <strain evidence="2 3">CQ-2017a</strain>
    </source>
</reference>
<dbReference type="PANTHER" id="PTHR42791">
    <property type="entry name" value="GNAT FAMILY ACETYLTRANSFERASE"/>
    <property type="match status" value="1"/>
</dbReference>
<dbReference type="EMBL" id="NKHZ01000012">
    <property type="protein sequence ID" value="PNS21190.1"/>
    <property type="molecule type" value="Genomic_DNA"/>
</dbReference>
<name>A0A2K1R1R4_9PEZI</name>
<feature type="domain" description="N-acetyltransferase" evidence="1">
    <location>
        <begin position="63"/>
        <end position="199"/>
    </location>
</feature>
<proteinExistence type="predicted"/>
<dbReference type="InterPro" id="IPR000182">
    <property type="entry name" value="GNAT_dom"/>
</dbReference>
<evidence type="ECO:0000259" key="1">
    <source>
        <dbReference type="PROSITE" id="PS51186"/>
    </source>
</evidence>
<dbReference type="InParanoid" id="A0A2K1R1R4"/>
<evidence type="ECO:0000313" key="3">
    <source>
        <dbReference type="Proteomes" id="UP000243797"/>
    </source>
</evidence>
<keyword evidence="3" id="KW-1185">Reference proteome</keyword>
<dbReference type="InterPro" id="IPR052523">
    <property type="entry name" value="Trichothecene_AcTrans"/>
</dbReference>
<dbReference type="GO" id="GO:0016747">
    <property type="term" value="F:acyltransferase activity, transferring groups other than amino-acyl groups"/>
    <property type="evidence" value="ECO:0007669"/>
    <property type="project" value="InterPro"/>
</dbReference>
<dbReference type="PROSITE" id="PS51186">
    <property type="entry name" value="GNAT"/>
    <property type="match status" value="1"/>
</dbReference>
<dbReference type="InterPro" id="IPR016181">
    <property type="entry name" value="Acyl_CoA_acyltransferase"/>
</dbReference>
<dbReference type="Gene3D" id="3.40.630.30">
    <property type="match status" value="1"/>
</dbReference>
<accession>A0A2K1R1R4</accession>
<organism evidence="2 3">
    <name type="scientific">Sphaceloma murrayae</name>
    <dbReference type="NCBI Taxonomy" id="2082308"/>
    <lineage>
        <taxon>Eukaryota</taxon>
        <taxon>Fungi</taxon>
        <taxon>Dikarya</taxon>
        <taxon>Ascomycota</taxon>
        <taxon>Pezizomycotina</taxon>
        <taxon>Dothideomycetes</taxon>
        <taxon>Dothideomycetidae</taxon>
        <taxon>Myriangiales</taxon>
        <taxon>Elsinoaceae</taxon>
        <taxon>Sphaceloma</taxon>
    </lineage>
</organism>
<dbReference type="AlphaFoldDB" id="A0A2K1R1R4"/>
<dbReference type="OrthoDB" id="2115692at2759"/>
<comment type="caution">
    <text evidence="2">The sequence shown here is derived from an EMBL/GenBank/DDBJ whole genome shotgun (WGS) entry which is preliminary data.</text>
</comment>
<gene>
    <name evidence="2" type="ORF">CAC42_3528</name>
</gene>
<dbReference type="SUPFAM" id="SSF55729">
    <property type="entry name" value="Acyl-CoA N-acyltransferases (Nat)"/>
    <property type="match status" value="1"/>
</dbReference>
<dbReference type="Proteomes" id="UP000243797">
    <property type="component" value="Unassembled WGS sequence"/>
</dbReference>
<dbReference type="STRING" id="2082308.A0A2K1R1R4"/>
<protein>
    <recommendedName>
        <fullName evidence="1">N-acetyltransferase domain-containing protein</fullName>
    </recommendedName>
</protein>
<sequence>MAPFTLSPFKEEDFAELVAMEYKTFTDSRIQDTFMGPDTPEGREQLRLKYIKTSKEDPHDYWIKIVDKSSGKMIAASNWKICQSTIPDHLEDISYPYLQEHPDRLKVALAVQSDIMCTRKRLYREPYVQLYICMTDPDFERRGAGSMMMKWGTQLADLLYLPMWIEASKAGALLYQKYGFEQHETRGEERGMLMYRPARGTVIEGGKEKEA</sequence>